<protein>
    <recommendedName>
        <fullName evidence="4">Large ribosomal subunit protein uL15</fullName>
    </recommendedName>
</protein>
<dbReference type="Gene3D" id="3.100.10.10">
    <property type="match status" value="1"/>
</dbReference>
<comment type="function">
    <text evidence="4">Binds to the 23S rRNA.</text>
</comment>
<dbReference type="AlphaFoldDB" id="A0A0G1RW10"/>
<comment type="subunit">
    <text evidence="4">Part of the 50S ribosomal subunit.</text>
</comment>
<evidence type="ECO:0000313" key="9">
    <source>
        <dbReference type="Proteomes" id="UP000034705"/>
    </source>
</evidence>
<dbReference type="InterPro" id="IPR021131">
    <property type="entry name" value="Ribosomal_uL15/eL18"/>
</dbReference>
<evidence type="ECO:0000256" key="6">
    <source>
        <dbReference type="SAM" id="MobiDB-lite"/>
    </source>
</evidence>
<dbReference type="Proteomes" id="UP000034705">
    <property type="component" value="Unassembled WGS sequence"/>
</dbReference>
<dbReference type="InterPro" id="IPR001196">
    <property type="entry name" value="Ribosomal_uL15_CS"/>
</dbReference>
<evidence type="ECO:0000256" key="1">
    <source>
        <dbReference type="ARBA" id="ARBA00007320"/>
    </source>
</evidence>
<comment type="similarity">
    <text evidence="1 4 5">Belongs to the universal ribosomal protein uL15 family.</text>
</comment>
<dbReference type="SUPFAM" id="SSF52080">
    <property type="entry name" value="Ribosomal proteins L15p and L18e"/>
    <property type="match status" value="1"/>
</dbReference>
<accession>A0A0G1RW10</accession>
<evidence type="ECO:0000256" key="4">
    <source>
        <dbReference type="HAMAP-Rule" id="MF_01341"/>
    </source>
</evidence>
<gene>
    <name evidence="4" type="primary">rplO</name>
    <name evidence="8" type="ORF">UX45_C0003G0029</name>
</gene>
<dbReference type="NCBIfam" id="TIGR01071">
    <property type="entry name" value="rplO_bact"/>
    <property type="match status" value="1"/>
</dbReference>
<reference evidence="8 9" key="1">
    <citation type="journal article" date="2015" name="Nature">
        <title>rRNA introns, odd ribosomes, and small enigmatic genomes across a large radiation of phyla.</title>
        <authorList>
            <person name="Brown C.T."/>
            <person name="Hug L.A."/>
            <person name="Thomas B.C."/>
            <person name="Sharon I."/>
            <person name="Castelle C.J."/>
            <person name="Singh A."/>
            <person name="Wilkins M.J."/>
            <person name="Williams K.H."/>
            <person name="Banfield J.F."/>
        </authorList>
    </citation>
    <scope>NUCLEOTIDE SEQUENCE [LARGE SCALE GENOMIC DNA]</scope>
</reference>
<evidence type="ECO:0000256" key="2">
    <source>
        <dbReference type="ARBA" id="ARBA00022980"/>
    </source>
</evidence>
<dbReference type="GO" id="GO:0003735">
    <property type="term" value="F:structural constituent of ribosome"/>
    <property type="evidence" value="ECO:0007669"/>
    <property type="project" value="InterPro"/>
</dbReference>
<dbReference type="Pfam" id="PF00828">
    <property type="entry name" value="Ribosomal_L27A"/>
    <property type="match status" value="1"/>
</dbReference>
<organism evidence="8 9">
    <name type="scientific">Candidatus Uhrbacteria bacterium GW2011_GWF2_46_218</name>
    <dbReference type="NCBI Taxonomy" id="1619001"/>
    <lineage>
        <taxon>Bacteria</taxon>
        <taxon>Candidatus Uhriibacteriota</taxon>
    </lineage>
</organism>
<proteinExistence type="inferred from homology"/>
<dbReference type="GO" id="GO:0006412">
    <property type="term" value="P:translation"/>
    <property type="evidence" value="ECO:0007669"/>
    <property type="project" value="UniProtKB-UniRule"/>
</dbReference>
<dbReference type="InterPro" id="IPR005749">
    <property type="entry name" value="Ribosomal_uL15_bac-type"/>
</dbReference>
<dbReference type="EMBL" id="LCMG01000003">
    <property type="protein sequence ID" value="KKU34138.1"/>
    <property type="molecule type" value="Genomic_DNA"/>
</dbReference>
<dbReference type="PROSITE" id="PS00475">
    <property type="entry name" value="RIBOSOMAL_L15"/>
    <property type="match status" value="1"/>
</dbReference>
<dbReference type="GO" id="GO:0022625">
    <property type="term" value="C:cytosolic large ribosomal subunit"/>
    <property type="evidence" value="ECO:0007669"/>
    <property type="project" value="TreeGrafter"/>
</dbReference>
<evidence type="ECO:0000313" key="8">
    <source>
        <dbReference type="EMBL" id="KKU34138.1"/>
    </source>
</evidence>
<dbReference type="PANTHER" id="PTHR12934">
    <property type="entry name" value="50S RIBOSOMAL PROTEIN L15"/>
    <property type="match status" value="1"/>
</dbReference>
<sequence>MALSLHTLHPKNGSRKSSVRIGRGLSKKGTYSGRGAKGQRSRSGGKSGLRLKGLRVVMLGTPKQRGFTSLAQPFQVVNVGSLSKVFIEGQMVTPRTLKEKQLISSPSRPVKILGKGEITIKVIVKECRFSAEAKAKIEKAGGTVTP</sequence>
<keyword evidence="4" id="KW-0699">rRNA-binding</keyword>
<feature type="region of interest" description="Disordered" evidence="6">
    <location>
        <begin position="1"/>
        <end position="48"/>
    </location>
</feature>
<dbReference type="GO" id="GO:0019843">
    <property type="term" value="F:rRNA binding"/>
    <property type="evidence" value="ECO:0007669"/>
    <property type="project" value="UniProtKB-UniRule"/>
</dbReference>
<keyword evidence="3 4" id="KW-0687">Ribonucleoprotein</keyword>
<dbReference type="PANTHER" id="PTHR12934:SF11">
    <property type="entry name" value="LARGE RIBOSOMAL SUBUNIT PROTEIN UL15M"/>
    <property type="match status" value="1"/>
</dbReference>
<keyword evidence="2 4" id="KW-0689">Ribosomal protein</keyword>
<comment type="caution">
    <text evidence="8">The sequence shown here is derived from an EMBL/GenBank/DDBJ whole genome shotgun (WGS) entry which is preliminary data.</text>
</comment>
<keyword evidence="4" id="KW-0694">RNA-binding</keyword>
<dbReference type="InterPro" id="IPR030878">
    <property type="entry name" value="Ribosomal_uL15"/>
</dbReference>
<evidence type="ECO:0000256" key="3">
    <source>
        <dbReference type="ARBA" id="ARBA00023274"/>
    </source>
</evidence>
<dbReference type="HAMAP" id="MF_01341">
    <property type="entry name" value="Ribosomal_uL15"/>
    <property type="match status" value="1"/>
</dbReference>
<feature type="compositionally biased region" description="Basic residues" evidence="6">
    <location>
        <begin position="8"/>
        <end position="18"/>
    </location>
</feature>
<name>A0A0G1RW10_9BACT</name>
<evidence type="ECO:0000259" key="7">
    <source>
        <dbReference type="Pfam" id="PF00828"/>
    </source>
</evidence>
<evidence type="ECO:0000256" key="5">
    <source>
        <dbReference type="RuleBase" id="RU003888"/>
    </source>
</evidence>
<dbReference type="InterPro" id="IPR036227">
    <property type="entry name" value="Ribosomal_uL15/eL18_sf"/>
</dbReference>
<feature type="domain" description="Large ribosomal subunit protein uL15/eL18" evidence="7">
    <location>
        <begin position="76"/>
        <end position="145"/>
    </location>
</feature>